<evidence type="ECO:0000256" key="5">
    <source>
        <dbReference type="ARBA" id="ARBA00022676"/>
    </source>
</evidence>
<comment type="caution">
    <text evidence="11">The sequence shown here is derived from an EMBL/GenBank/DDBJ whole genome shotgun (WGS) entry which is preliminary data.</text>
</comment>
<evidence type="ECO:0000313" key="12">
    <source>
        <dbReference type="EMBL" id="CAF3867641.1"/>
    </source>
</evidence>
<evidence type="ECO:0000256" key="8">
    <source>
        <dbReference type="ARBA" id="ARBA00023026"/>
    </source>
</evidence>
<dbReference type="Gene3D" id="3.90.176.10">
    <property type="entry name" value="Toxin ADP-ribosyltransferase, Chain A, domain 1"/>
    <property type="match status" value="1"/>
</dbReference>
<dbReference type="GO" id="GO:0090729">
    <property type="term" value="F:toxin activity"/>
    <property type="evidence" value="ECO:0007669"/>
    <property type="project" value="UniProtKB-KW"/>
</dbReference>
<comment type="similarity">
    <text evidence="2 10">Belongs to the Arg-specific ADP-ribosyltransferase family.</text>
</comment>
<dbReference type="Proteomes" id="UP000677228">
    <property type="component" value="Unassembled WGS sequence"/>
</dbReference>
<dbReference type="EMBL" id="CAJNOK010010045">
    <property type="protein sequence ID" value="CAF1104883.1"/>
    <property type="molecule type" value="Genomic_DNA"/>
</dbReference>
<dbReference type="GO" id="GO:0005576">
    <property type="term" value="C:extracellular region"/>
    <property type="evidence" value="ECO:0007669"/>
    <property type="project" value="UniProtKB-SubCell"/>
</dbReference>
<evidence type="ECO:0000256" key="3">
    <source>
        <dbReference type="ARBA" id="ARBA00022525"/>
    </source>
</evidence>
<evidence type="ECO:0000256" key="6">
    <source>
        <dbReference type="ARBA" id="ARBA00022679"/>
    </source>
</evidence>
<evidence type="ECO:0000256" key="4">
    <source>
        <dbReference type="ARBA" id="ARBA00022656"/>
    </source>
</evidence>
<dbReference type="EMBL" id="CAJOBA010010726">
    <property type="protein sequence ID" value="CAF3867641.1"/>
    <property type="molecule type" value="Genomic_DNA"/>
</dbReference>
<protein>
    <recommendedName>
        <fullName evidence="10">NAD(P)(+)--arginine ADP-ribosyltransferase</fullName>
        <ecNumber evidence="10">2.4.2.31</ecNumber>
    </recommendedName>
    <alternativeName>
        <fullName evidence="10">Mono(ADP-ribosyl)transferase</fullName>
    </alternativeName>
</protein>
<dbReference type="Pfam" id="PF01129">
    <property type="entry name" value="ART"/>
    <property type="match status" value="1"/>
</dbReference>
<dbReference type="PANTHER" id="PTHR10339:SF25">
    <property type="entry name" value="SECRETED EXOENZYME S"/>
    <property type="match status" value="1"/>
</dbReference>
<gene>
    <name evidence="11" type="ORF">OVA965_LOCUS19473</name>
    <name evidence="12" type="ORF">TMI583_LOCUS19521</name>
</gene>
<dbReference type="AlphaFoldDB" id="A0A8S2E9N5"/>
<evidence type="ECO:0000256" key="1">
    <source>
        <dbReference type="ARBA" id="ARBA00004613"/>
    </source>
</evidence>
<name>A0A8S2E9N5_9BILA</name>
<keyword evidence="10" id="KW-0521">NADP</keyword>
<comment type="catalytic activity">
    <reaction evidence="9 10">
        <text>L-arginyl-[protein] + NAD(+) = N(omega)-(ADP-D-ribosyl)-L-arginyl-[protein] + nicotinamide + H(+)</text>
        <dbReference type="Rhea" id="RHEA:19149"/>
        <dbReference type="Rhea" id="RHEA-COMP:10532"/>
        <dbReference type="Rhea" id="RHEA-COMP:15087"/>
        <dbReference type="ChEBI" id="CHEBI:15378"/>
        <dbReference type="ChEBI" id="CHEBI:17154"/>
        <dbReference type="ChEBI" id="CHEBI:29965"/>
        <dbReference type="ChEBI" id="CHEBI:57540"/>
        <dbReference type="ChEBI" id="CHEBI:142554"/>
        <dbReference type="EC" id="2.4.2.31"/>
    </reaction>
</comment>
<keyword evidence="10" id="KW-0520">NAD</keyword>
<dbReference type="Proteomes" id="UP000682733">
    <property type="component" value="Unassembled WGS sequence"/>
</dbReference>
<keyword evidence="6 10" id="KW-0808">Transferase</keyword>
<dbReference type="GO" id="GO:0106274">
    <property type="term" value="F:NAD+-protein-arginine ADP-ribosyltransferase activity"/>
    <property type="evidence" value="ECO:0007669"/>
    <property type="project" value="UniProtKB-EC"/>
</dbReference>
<dbReference type="SUPFAM" id="SSF56399">
    <property type="entry name" value="ADP-ribosylation"/>
    <property type="match status" value="1"/>
</dbReference>
<dbReference type="GO" id="GO:0003950">
    <property type="term" value="F:NAD+ poly-ADP-ribosyltransferase activity"/>
    <property type="evidence" value="ECO:0007669"/>
    <property type="project" value="TreeGrafter"/>
</dbReference>
<keyword evidence="8" id="KW-0843">Virulence</keyword>
<organism evidence="11 13">
    <name type="scientific">Didymodactylos carnosus</name>
    <dbReference type="NCBI Taxonomy" id="1234261"/>
    <lineage>
        <taxon>Eukaryota</taxon>
        <taxon>Metazoa</taxon>
        <taxon>Spiralia</taxon>
        <taxon>Gnathifera</taxon>
        <taxon>Rotifera</taxon>
        <taxon>Eurotatoria</taxon>
        <taxon>Bdelloidea</taxon>
        <taxon>Philodinida</taxon>
        <taxon>Philodinidae</taxon>
        <taxon>Didymodactylos</taxon>
    </lineage>
</organism>
<comment type="subcellular location">
    <subcellularLocation>
        <location evidence="1">Secreted</location>
    </subcellularLocation>
</comment>
<dbReference type="GO" id="GO:0016779">
    <property type="term" value="F:nucleotidyltransferase activity"/>
    <property type="evidence" value="ECO:0007669"/>
    <property type="project" value="UniProtKB-KW"/>
</dbReference>
<dbReference type="SUPFAM" id="SSF50978">
    <property type="entry name" value="WD40 repeat-like"/>
    <property type="match status" value="1"/>
</dbReference>
<evidence type="ECO:0000256" key="10">
    <source>
        <dbReference type="RuleBase" id="RU361228"/>
    </source>
</evidence>
<evidence type="ECO:0000256" key="9">
    <source>
        <dbReference type="ARBA" id="ARBA00047597"/>
    </source>
</evidence>
<evidence type="ECO:0000256" key="2">
    <source>
        <dbReference type="ARBA" id="ARBA00009558"/>
    </source>
</evidence>
<dbReference type="PANTHER" id="PTHR10339">
    <property type="entry name" value="ADP-RIBOSYLTRANSFERASE"/>
    <property type="match status" value="1"/>
</dbReference>
<dbReference type="InterPro" id="IPR050999">
    <property type="entry name" value="ADP-ribosyltransferase_ARG"/>
</dbReference>
<keyword evidence="7" id="KW-0548">Nucleotidyltransferase</keyword>
<keyword evidence="3" id="KW-0964">Secreted</keyword>
<evidence type="ECO:0000313" key="13">
    <source>
        <dbReference type="Proteomes" id="UP000677228"/>
    </source>
</evidence>
<keyword evidence="5 10" id="KW-0328">Glycosyltransferase</keyword>
<accession>A0A8S2E9N5</accession>
<reference evidence="11" key="1">
    <citation type="submission" date="2021-02" db="EMBL/GenBank/DDBJ databases">
        <authorList>
            <person name="Nowell W R."/>
        </authorList>
    </citation>
    <scope>NUCLEOTIDE SEQUENCE</scope>
</reference>
<evidence type="ECO:0000313" key="11">
    <source>
        <dbReference type="EMBL" id="CAF1104883.1"/>
    </source>
</evidence>
<dbReference type="EC" id="2.4.2.31" evidence="10"/>
<keyword evidence="4" id="KW-0800">Toxin</keyword>
<dbReference type="InterPro" id="IPR000768">
    <property type="entry name" value="ART"/>
</dbReference>
<evidence type="ECO:0000256" key="7">
    <source>
        <dbReference type="ARBA" id="ARBA00022695"/>
    </source>
</evidence>
<dbReference type="PROSITE" id="PS51996">
    <property type="entry name" value="TR_MART"/>
    <property type="match status" value="1"/>
</dbReference>
<proteinExistence type="inferred from homology"/>
<sequence>MAKKVPGTAELPTERFLDIVHEPLKLLSPIKNYEKQPLVSLEEAVKPIEHLFDNMQTDVWVAKNNCNKPKDGLSINESAAIYLYSMESIYSELNAALRDKDRKRLIPFFSYLKLFLTALWKLESVKCVVWRGVKADISNQYEEHETFVWFGLSSCTTAIGVLEKEQFLGKTGRRTLFMIECLNGKVIQNHSHYESEHEVLLLPCSHFEVVSKLDQGYGLHTIHVRQIQPPVSLIQPPFDVAAAFVHPDVTHHTTSSPKAVAVAQQNNYMLQCPQCSKNFSNNDENNYMKHVTQCLNDESIQPPYTASKIASAIPLNLDESSIRTKTSALNFESLKEKPRICLKVHSEAGRAMVGNDQYLLYCDSRRLRVFDRQVSEKFTVEAPFMVLDVCWSLRLNQFLLLSTDRKMLCALNSTGMLQEPTKVKEFSIEISSCACYNDQFIITTTGKGSLIEVYNITTWKLIQTYKPPHSCKQNQNIFKIRFNSTGSHVGLILGKGKHPEWKYWFELRNSNVISVLQMTELGTNIDCCALLSLPHQQFLGVSQYRNSLFIIDSDGKHKEIQIASKTVQSLGLINEKWLVLETHETWGSVTELHLYDL</sequence>
<dbReference type="InterPro" id="IPR036322">
    <property type="entry name" value="WD40_repeat_dom_sf"/>
</dbReference>